<comment type="caution">
    <text evidence="1">The sequence shown here is derived from an EMBL/GenBank/DDBJ whole genome shotgun (WGS) entry which is preliminary data.</text>
</comment>
<evidence type="ECO:0000313" key="1">
    <source>
        <dbReference type="EMBL" id="PWE82515.1"/>
    </source>
</evidence>
<name>A0A2U2EDD0_9FIRM</name>
<gene>
    <name evidence="1" type="ORF">LD38_14710</name>
</gene>
<protein>
    <submittedName>
        <fullName evidence="1">Uncharacterized protein</fullName>
    </submittedName>
</protein>
<accession>A0A2U2EDD0</accession>
<proteinExistence type="predicted"/>
<dbReference type="AlphaFoldDB" id="A0A2U2EDD0"/>
<evidence type="ECO:0000313" key="2">
    <source>
        <dbReference type="Proteomes" id="UP000245905"/>
    </source>
</evidence>
<dbReference type="Proteomes" id="UP000245905">
    <property type="component" value="Unassembled WGS sequence"/>
</dbReference>
<dbReference type="EMBL" id="JRFS01000042">
    <property type="protein sequence ID" value="PWE82515.1"/>
    <property type="molecule type" value="Genomic_DNA"/>
</dbReference>
<organism evidence="1 2">
    <name type="scientific">Agathobacter rectalis</name>
    <dbReference type="NCBI Taxonomy" id="39491"/>
    <lineage>
        <taxon>Bacteria</taxon>
        <taxon>Bacillati</taxon>
        <taxon>Bacillota</taxon>
        <taxon>Clostridia</taxon>
        <taxon>Lachnospirales</taxon>
        <taxon>Lachnospiraceae</taxon>
        <taxon>Agathobacter</taxon>
    </lineage>
</organism>
<reference evidence="1 2" key="1">
    <citation type="submission" date="2014-09" db="EMBL/GenBank/DDBJ databases">
        <title>Butyrate-producing bacteria isolated from human gut.</title>
        <authorList>
            <person name="Zhang Q."/>
            <person name="Zhao L."/>
        </authorList>
    </citation>
    <scope>NUCLEOTIDE SEQUENCE [LARGE SCALE GENOMIC DNA]</scope>
    <source>
        <strain evidence="1 2">R22</strain>
    </source>
</reference>
<sequence length="85" mass="10577">MNKIYNPYSTVHVIISFLNMYQEFDTYLGQRDYQDIKEKPRIEFFSRRFYGRTLEKFYVRLFLENTDYSNIMDEISEEKFENLMI</sequence>